<organism evidence="2">
    <name type="scientific">Paraprevotella clara</name>
    <dbReference type="NCBI Taxonomy" id="454154"/>
    <lineage>
        <taxon>Bacteria</taxon>
        <taxon>Pseudomonadati</taxon>
        <taxon>Bacteroidota</taxon>
        <taxon>Bacteroidia</taxon>
        <taxon>Bacteroidales</taxon>
        <taxon>Prevotellaceae</taxon>
        <taxon>Paraprevotella</taxon>
    </lineage>
</organism>
<dbReference type="InterPro" id="IPR052912">
    <property type="entry name" value="UPF0111_domain"/>
</dbReference>
<dbReference type="Pfam" id="PF01865">
    <property type="entry name" value="PhoU_div"/>
    <property type="match status" value="1"/>
</dbReference>
<dbReference type="PANTHER" id="PTHR37298:SF1">
    <property type="entry name" value="UPF0111 PROTEIN YKAA"/>
    <property type="match status" value="1"/>
</dbReference>
<dbReference type="InterPro" id="IPR038078">
    <property type="entry name" value="PhoU-like_sf"/>
</dbReference>
<evidence type="ECO:0000256" key="1">
    <source>
        <dbReference type="ARBA" id="ARBA00008591"/>
    </source>
</evidence>
<comment type="similarity">
    <text evidence="1">Belongs to the UPF0111 family.</text>
</comment>
<evidence type="ECO:0000313" key="2">
    <source>
        <dbReference type="EMBL" id="VYU42222.1"/>
    </source>
</evidence>
<proteinExistence type="inferred from homology"/>
<dbReference type="AlphaFoldDB" id="A0A6N3EMN4"/>
<dbReference type="InterPro" id="IPR018445">
    <property type="entry name" value="Put_Phosphate_transp_reg"/>
</dbReference>
<accession>A0A6N3EMN4</accession>
<gene>
    <name evidence="2" type="ORF">PCLFYP37_02837</name>
</gene>
<reference evidence="2" key="1">
    <citation type="submission" date="2019-11" db="EMBL/GenBank/DDBJ databases">
        <authorList>
            <person name="Feng L."/>
        </authorList>
    </citation>
    <scope>NUCLEOTIDE SEQUENCE</scope>
    <source>
        <strain evidence="2">PclaraLFYP37</strain>
    </source>
</reference>
<dbReference type="GeneID" id="93556506"/>
<dbReference type="PANTHER" id="PTHR37298">
    <property type="entry name" value="UPF0111 PROTEIN YKAA"/>
    <property type="match status" value="1"/>
</dbReference>
<protein>
    <submittedName>
        <fullName evidence="2">Pit accessory protein</fullName>
    </submittedName>
</protein>
<dbReference type="Gene3D" id="1.20.58.220">
    <property type="entry name" value="Phosphate transport system protein phou homolog 2, domain 2"/>
    <property type="match status" value="1"/>
</dbReference>
<dbReference type="RefSeq" id="WP_008618116.1">
    <property type="nucleotide sequence ID" value="NZ_AP025941.1"/>
</dbReference>
<sequence length="215" mass="24887">MKNSFFNSFVPKQPNFFCLLKQLADILSEAADVLTESVEQGKPEERETYYRRVKEVERKGDMVTHQVLDELETTFITPLDREDINALASGIDDVIDCVNSCAKRINIYNPRVLGDSARELCHFIQQEAACICKAVEELNVFRKNPARLRGLCVELHDLENQADDVYEFFIRRLFEEEKDSIELIKIKEIMQELERTTDAAEHVGKILKNLIVKYV</sequence>
<dbReference type="EMBL" id="CACRUT010000016">
    <property type="protein sequence ID" value="VYU42222.1"/>
    <property type="molecule type" value="Genomic_DNA"/>
</dbReference>
<name>A0A6N3EMN4_9BACT</name>